<gene>
    <name evidence="3" type="ORF">A8950_3720</name>
</gene>
<dbReference type="OrthoDB" id="2988517at2"/>
<dbReference type="InterPro" id="IPR011051">
    <property type="entry name" value="RmlC_Cupin_sf"/>
</dbReference>
<dbReference type="InterPro" id="IPR012807">
    <property type="entry name" value="Anti-sigma_ChrR"/>
</dbReference>
<protein>
    <submittedName>
        <fullName evidence="3">ChrR-like anti-ECFsigma factor</fullName>
    </submittedName>
</protein>
<feature type="domain" description="ChrR-like cupin" evidence="1">
    <location>
        <begin position="119"/>
        <end position="210"/>
    </location>
</feature>
<evidence type="ECO:0000259" key="1">
    <source>
        <dbReference type="Pfam" id="PF12973"/>
    </source>
</evidence>
<dbReference type="Gene3D" id="2.60.120.10">
    <property type="entry name" value="Jelly Rolls"/>
    <property type="match status" value="1"/>
</dbReference>
<dbReference type="Gene3D" id="1.10.10.1320">
    <property type="entry name" value="Anti-sigma factor, zinc-finger domain"/>
    <property type="match status" value="1"/>
</dbReference>
<dbReference type="RefSeq" id="WP_133615157.1">
    <property type="nucleotide sequence ID" value="NZ_SNYW01000014.1"/>
</dbReference>
<keyword evidence="4" id="KW-1185">Reference proteome</keyword>
<dbReference type="Proteomes" id="UP000295783">
    <property type="component" value="Unassembled WGS sequence"/>
</dbReference>
<dbReference type="AlphaFoldDB" id="A0A4R6WI58"/>
<evidence type="ECO:0000259" key="2">
    <source>
        <dbReference type="Pfam" id="PF13490"/>
    </source>
</evidence>
<dbReference type="Pfam" id="PF12973">
    <property type="entry name" value="Cupin_7"/>
    <property type="match status" value="1"/>
</dbReference>
<dbReference type="InterPro" id="IPR025979">
    <property type="entry name" value="ChrR-like_cupin_dom"/>
</dbReference>
<evidence type="ECO:0000313" key="3">
    <source>
        <dbReference type="EMBL" id="TDQ77568.1"/>
    </source>
</evidence>
<dbReference type="SUPFAM" id="SSF51182">
    <property type="entry name" value="RmlC-like cupins"/>
    <property type="match status" value="1"/>
</dbReference>
<dbReference type="NCBIfam" id="TIGR02451">
    <property type="entry name" value="anti_sig_ChrR"/>
    <property type="match status" value="1"/>
</dbReference>
<dbReference type="InterPro" id="IPR027383">
    <property type="entry name" value="Znf_put"/>
</dbReference>
<name>A0A4R6WI58_9PROT</name>
<dbReference type="EMBL" id="SNYW01000014">
    <property type="protein sequence ID" value="TDQ77568.1"/>
    <property type="molecule type" value="Genomic_DNA"/>
</dbReference>
<dbReference type="CDD" id="cd20301">
    <property type="entry name" value="cupin_ChrR"/>
    <property type="match status" value="1"/>
</dbReference>
<sequence length="231" mass="23863">MITHHPAEELLAAYAAGSLDEATSLAMATHLTLCPACRAVHDDFEALGGVLVCENAADTLKPDALAATLGMIRAAGSGVADSGVADSGVATVMRPQPSTVATAGSSLLPLPLQYYVGGDLAAAKWRPLGPGIHHMPLIADGAASARLLRIAPGRSVFEHSHEGNEITIVLRGSYSAGGENFRRGDLEMADGTVSHRPVAGSEDICVCLAVTDAPLRFGNFLGRVMQPFIGI</sequence>
<dbReference type="Pfam" id="PF13490">
    <property type="entry name" value="zf-HC2"/>
    <property type="match status" value="1"/>
</dbReference>
<proteinExistence type="predicted"/>
<evidence type="ECO:0000313" key="4">
    <source>
        <dbReference type="Proteomes" id="UP000295783"/>
    </source>
</evidence>
<accession>A0A4R6WI58</accession>
<reference evidence="3 4" key="1">
    <citation type="submission" date="2019-03" db="EMBL/GenBank/DDBJ databases">
        <title>Genomic Encyclopedia of Type Strains, Phase III (KMG-III): the genomes of soil and plant-associated and newly described type strains.</title>
        <authorList>
            <person name="Whitman W."/>
        </authorList>
    </citation>
    <scope>NUCLEOTIDE SEQUENCE [LARGE SCALE GENOMIC DNA]</scope>
    <source>
        <strain evidence="3 4">CGMCC 1.7660</strain>
    </source>
</reference>
<feature type="domain" description="Putative zinc-finger" evidence="2">
    <location>
        <begin position="7"/>
        <end position="38"/>
    </location>
</feature>
<dbReference type="InterPro" id="IPR014710">
    <property type="entry name" value="RmlC-like_jellyroll"/>
</dbReference>
<organism evidence="3 4">
    <name type="scientific">Dongia mobilis</name>
    <dbReference type="NCBI Taxonomy" id="578943"/>
    <lineage>
        <taxon>Bacteria</taxon>
        <taxon>Pseudomonadati</taxon>
        <taxon>Pseudomonadota</taxon>
        <taxon>Alphaproteobacteria</taxon>
        <taxon>Rhodospirillales</taxon>
        <taxon>Dongiaceae</taxon>
        <taxon>Dongia</taxon>
    </lineage>
</organism>
<dbReference type="InterPro" id="IPR041916">
    <property type="entry name" value="Anti_sigma_zinc_sf"/>
</dbReference>
<comment type="caution">
    <text evidence="3">The sequence shown here is derived from an EMBL/GenBank/DDBJ whole genome shotgun (WGS) entry which is preliminary data.</text>
</comment>